<comment type="caution">
    <text evidence="17">The sequence shown here is derived from an EMBL/GenBank/DDBJ whole genome shotgun (WGS) entry which is preliminary data.</text>
</comment>
<keyword evidence="3 14" id="KW-0813">Transport</keyword>
<evidence type="ECO:0000256" key="4">
    <source>
        <dbReference type="ARBA" id="ARBA00022452"/>
    </source>
</evidence>
<evidence type="ECO:0000256" key="8">
    <source>
        <dbReference type="ARBA" id="ARBA00023004"/>
    </source>
</evidence>
<dbReference type="InterPro" id="IPR036942">
    <property type="entry name" value="Beta-barrel_TonB_sf"/>
</dbReference>
<dbReference type="PANTHER" id="PTHR32552:SF68">
    <property type="entry name" value="FERRICHROME OUTER MEMBRANE TRANSPORTER_PHAGE RECEPTOR"/>
    <property type="match status" value="1"/>
</dbReference>
<evidence type="ECO:0000256" key="3">
    <source>
        <dbReference type="ARBA" id="ARBA00022448"/>
    </source>
</evidence>
<evidence type="ECO:0000256" key="13">
    <source>
        <dbReference type="ARBA" id="ARBA00023237"/>
    </source>
</evidence>
<evidence type="ECO:0000256" key="1">
    <source>
        <dbReference type="ARBA" id="ARBA00004571"/>
    </source>
</evidence>
<dbReference type="GO" id="GO:0015344">
    <property type="term" value="F:siderophore uptake transmembrane transporter activity"/>
    <property type="evidence" value="ECO:0007669"/>
    <property type="project" value="TreeGrafter"/>
</dbReference>
<keyword evidence="9" id="KW-0406">Ion transport</keyword>
<keyword evidence="13 14" id="KW-0998">Cell outer membrane</keyword>
<dbReference type="SUPFAM" id="SSF56935">
    <property type="entry name" value="Porins"/>
    <property type="match status" value="1"/>
</dbReference>
<evidence type="ECO:0000259" key="16">
    <source>
        <dbReference type="Pfam" id="PF07715"/>
    </source>
</evidence>
<dbReference type="Gene3D" id="2.40.170.20">
    <property type="entry name" value="TonB-dependent receptor, beta-barrel domain"/>
    <property type="match status" value="1"/>
</dbReference>
<evidence type="ECO:0000256" key="15">
    <source>
        <dbReference type="SAM" id="SignalP"/>
    </source>
</evidence>
<evidence type="ECO:0000256" key="12">
    <source>
        <dbReference type="ARBA" id="ARBA00023170"/>
    </source>
</evidence>
<evidence type="ECO:0000256" key="6">
    <source>
        <dbReference type="ARBA" id="ARBA00022692"/>
    </source>
</evidence>
<evidence type="ECO:0000256" key="11">
    <source>
        <dbReference type="ARBA" id="ARBA00023136"/>
    </source>
</evidence>
<keyword evidence="8" id="KW-0408">Iron</keyword>
<dbReference type="CDD" id="cd01347">
    <property type="entry name" value="ligand_gated_channel"/>
    <property type="match status" value="1"/>
</dbReference>
<gene>
    <name evidence="17" type="ORF">ISF6_1455</name>
</gene>
<feature type="domain" description="TonB-dependent receptor plug" evidence="16">
    <location>
        <begin position="95"/>
        <end position="193"/>
    </location>
</feature>
<dbReference type="GO" id="GO:0009279">
    <property type="term" value="C:cell outer membrane"/>
    <property type="evidence" value="ECO:0007669"/>
    <property type="project" value="UniProtKB-SubCell"/>
</dbReference>
<dbReference type="Proteomes" id="UP000037660">
    <property type="component" value="Unassembled WGS sequence"/>
</dbReference>
<name>A0A0K8NZ61_PISS1</name>
<dbReference type="PROSITE" id="PS52016">
    <property type="entry name" value="TONB_DEPENDENT_REC_3"/>
    <property type="match status" value="1"/>
</dbReference>
<dbReference type="STRING" id="1547922.ISF6_1455"/>
<sequence>MARPFLRAARSAPSPFSRLATAAWLACCTAAAAQDAPTGSAAAPAAALRPSPAASAASSAAAASAAAPATELGTVTVTGRVEPVPTVAGWGEVPLRKAPFQASVFTAEALRDRGAVRLADLVRADPGVSDAYNTEGYWDYLTVRGFVIDNRFNYRRDGLPINAETAIPLDNKERVEVLKGTSGLQAGTSAPGGLVNLVVKRPLATPLTQATLAWRERGSVLGALDLSRRFGSDQAFGLRLNVAAERLAPIVRNADGERQLLALAADWRLPSGALLEAEVEHSRRSQPSVPGFSLLGDRVPAVPDPRLSLNNQPWSLPVVMEGNTASLRLTQPLGADWRATGHVATQQLRSQDRLAYAYGCYDAATDVYYADRFCPDGRYDLYDFRSDNERRRTDAAEAALHGRLRTGDWQHALSVGVLHSRVRNRFQDQAYNYVGQGNVDGTAVTPADPTLTDVNTDRDERSTELFARDALRLRPGTTAWLGVRHTRLQRASVRTDGSRPTDYTQRVTTPWLALSQELGEQTLAYASWGRGVESEVAPNRARYTNRGQALPALKSRQLELGLKGGVSNGSDTSWELTAFELRRPAFSDLGSDCGSDQPGGTCTRQADGDAVHRGLEARLGWRGGPWSLNGGVQWLRARRKGSAIAALNGLQPTNVPARSLNASVAYAVAAVPGLSLQLDGVAESRRMVLPDNSVSIPGWARADLGLRWVQRQGDTRLTWRAGVDNAFDRRAWRESPYQFGHAYLFPMAPRTWRLSVEASL</sequence>
<evidence type="ECO:0000256" key="2">
    <source>
        <dbReference type="ARBA" id="ARBA00009810"/>
    </source>
</evidence>
<evidence type="ECO:0000256" key="10">
    <source>
        <dbReference type="ARBA" id="ARBA00023077"/>
    </source>
</evidence>
<dbReference type="EMBL" id="BBYR01000026">
    <property type="protein sequence ID" value="GAP35682.1"/>
    <property type="molecule type" value="Genomic_DNA"/>
</dbReference>
<keyword evidence="12" id="KW-0675">Receptor</keyword>
<keyword evidence="11 14" id="KW-0472">Membrane</keyword>
<dbReference type="InterPro" id="IPR010105">
    <property type="entry name" value="TonB_sidphr_rcpt"/>
</dbReference>
<reference evidence="18" key="1">
    <citation type="submission" date="2015-07" db="EMBL/GenBank/DDBJ databases">
        <title>Discovery of a poly(ethylene terephthalate assimilation.</title>
        <authorList>
            <person name="Yoshida S."/>
            <person name="Hiraga K."/>
            <person name="Takehana T."/>
            <person name="Taniguchi I."/>
            <person name="Yamaji H."/>
            <person name="Maeda Y."/>
            <person name="Toyohara K."/>
            <person name="Miyamoto K."/>
            <person name="Kimura Y."/>
            <person name="Oda K."/>
        </authorList>
    </citation>
    <scope>NUCLEOTIDE SEQUENCE [LARGE SCALE GENOMIC DNA]</scope>
    <source>
        <strain evidence="18">NBRC 110686 / TISTR 2288 / 201-F6</strain>
    </source>
</reference>
<protein>
    <recommendedName>
        <fullName evidence="16">TonB-dependent receptor plug domain-containing protein</fullName>
    </recommendedName>
</protein>
<dbReference type="Gene3D" id="2.170.130.10">
    <property type="entry name" value="TonB-dependent receptor, plug domain"/>
    <property type="match status" value="1"/>
</dbReference>
<evidence type="ECO:0000256" key="5">
    <source>
        <dbReference type="ARBA" id="ARBA00022496"/>
    </source>
</evidence>
<proteinExistence type="inferred from homology"/>
<dbReference type="RefSeq" id="WP_082368161.1">
    <property type="nucleotide sequence ID" value="NZ_BBYR01000026.1"/>
</dbReference>
<comment type="similarity">
    <text evidence="2 14">Belongs to the TonB-dependent receptor family.</text>
</comment>
<dbReference type="InterPro" id="IPR012910">
    <property type="entry name" value="Plug_dom"/>
</dbReference>
<dbReference type="NCBIfam" id="TIGR01783">
    <property type="entry name" value="TonB-siderophor"/>
    <property type="match status" value="1"/>
</dbReference>
<dbReference type="GO" id="GO:0038023">
    <property type="term" value="F:signaling receptor activity"/>
    <property type="evidence" value="ECO:0007669"/>
    <property type="project" value="InterPro"/>
</dbReference>
<dbReference type="AlphaFoldDB" id="A0A0K8NZ61"/>
<evidence type="ECO:0000313" key="17">
    <source>
        <dbReference type="EMBL" id="GAP35682.1"/>
    </source>
</evidence>
<feature type="signal peptide" evidence="15">
    <location>
        <begin position="1"/>
        <end position="33"/>
    </location>
</feature>
<dbReference type="Pfam" id="PF07715">
    <property type="entry name" value="Plug"/>
    <property type="match status" value="1"/>
</dbReference>
<keyword evidence="4 14" id="KW-1134">Transmembrane beta strand</keyword>
<dbReference type="InterPro" id="IPR039426">
    <property type="entry name" value="TonB-dep_rcpt-like"/>
</dbReference>
<keyword evidence="5" id="KW-0410">Iron transport</keyword>
<organism evidence="17 18">
    <name type="scientific">Piscinibacter sakaiensis</name>
    <name type="common">Ideonella sakaiensis</name>
    <dbReference type="NCBI Taxonomy" id="1547922"/>
    <lineage>
        <taxon>Bacteria</taxon>
        <taxon>Pseudomonadati</taxon>
        <taxon>Pseudomonadota</taxon>
        <taxon>Betaproteobacteria</taxon>
        <taxon>Burkholderiales</taxon>
        <taxon>Sphaerotilaceae</taxon>
        <taxon>Piscinibacter</taxon>
    </lineage>
</organism>
<dbReference type="GO" id="GO:0015891">
    <property type="term" value="P:siderophore transport"/>
    <property type="evidence" value="ECO:0007669"/>
    <property type="project" value="InterPro"/>
</dbReference>
<evidence type="ECO:0000256" key="7">
    <source>
        <dbReference type="ARBA" id="ARBA00022729"/>
    </source>
</evidence>
<dbReference type="InterPro" id="IPR037066">
    <property type="entry name" value="Plug_dom_sf"/>
</dbReference>
<dbReference type="OrthoDB" id="8732650at2"/>
<keyword evidence="10" id="KW-0798">TonB box</keyword>
<evidence type="ECO:0000313" key="18">
    <source>
        <dbReference type="Proteomes" id="UP000037660"/>
    </source>
</evidence>
<keyword evidence="18" id="KW-1185">Reference proteome</keyword>
<evidence type="ECO:0000256" key="9">
    <source>
        <dbReference type="ARBA" id="ARBA00023065"/>
    </source>
</evidence>
<feature type="chain" id="PRO_5005513539" description="TonB-dependent receptor plug domain-containing protein" evidence="15">
    <location>
        <begin position="34"/>
        <end position="760"/>
    </location>
</feature>
<comment type="subcellular location">
    <subcellularLocation>
        <location evidence="1 14">Cell outer membrane</location>
        <topology evidence="1 14">Multi-pass membrane protein</topology>
    </subcellularLocation>
</comment>
<keyword evidence="7 15" id="KW-0732">Signal</keyword>
<reference evidence="17 18" key="2">
    <citation type="journal article" date="2016" name="Science">
        <title>A bacterium that degrades and assimilates poly(ethylene terephthalate).</title>
        <authorList>
            <person name="Yoshida S."/>
            <person name="Hiraga K."/>
            <person name="Takehana T."/>
            <person name="Taniguchi I."/>
            <person name="Yamaji H."/>
            <person name="Maeda Y."/>
            <person name="Toyohara K."/>
            <person name="Miyamoto K."/>
            <person name="Kimura Y."/>
            <person name="Oda K."/>
        </authorList>
    </citation>
    <scope>NUCLEOTIDE SEQUENCE [LARGE SCALE GENOMIC DNA]</scope>
    <source>
        <strain evidence="18">NBRC 110686 / TISTR 2288 / 201-F6</strain>
    </source>
</reference>
<keyword evidence="6 14" id="KW-0812">Transmembrane</keyword>
<evidence type="ECO:0000256" key="14">
    <source>
        <dbReference type="PROSITE-ProRule" id="PRU01360"/>
    </source>
</evidence>
<dbReference type="PANTHER" id="PTHR32552">
    <property type="entry name" value="FERRICHROME IRON RECEPTOR-RELATED"/>
    <property type="match status" value="1"/>
</dbReference>
<accession>A0A0K8NZ61</accession>